<accession>A0A8S1HU14</accession>
<name>A0A8S1HU14_9PELO</name>
<keyword evidence="3" id="KW-1185">Reference proteome</keyword>
<gene>
    <name evidence="2" type="ORF">CAUJ_LOCUS15473</name>
</gene>
<organism evidence="2 3">
    <name type="scientific">Caenorhabditis auriculariae</name>
    <dbReference type="NCBI Taxonomy" id="2777116"/>
    <lineage>
        <taxon>Eukaryota</taxon>
        <taxon>Metazoa</taxon>
        <taxon>Ecdysozoa</taxon>
        <taxon>Nematoda</taxon>
        <taxon>Chromadorea</taxon>
        <taxon>Rhabditida</taxon>
        <taxon>Rhabditina</taxon>
        <taxon>Rhabditomorpha</taxon>
        <taxon>Rhabditoidea</taxon>
        <taxon>Rhabditidae</taxon>
        <taxon>Peloderinae</taxon>
        <taxon>Caenorhabditis</taxon>
    </lineage>
</organism>
<dbReference type="EMBL" id="CAJGYM010000184">
    <property type="protein sequence ID" value="CAD6199571.1"/>
    <property type="molecule type" value="Genomic_DNA"/>
</dbReference>
<evidence type="ECO:0000313" key="2">
    <source>
        <dbReference type="EMBL" id="CAD6199571.1"/>
    </source>
</evidence>
<evidence type="ECO:0000256" key="1">
    <source>
        <dbReference type="SAM" id="MobiDB-lite"/>
    </source>
</evidence>
<reference evidence="2" key="1">
    <citation type="submission" date="2020-10" db="EMBL/GenBank/DDBJ databases">
        <authorList>
            <person name="Kikuchi T."/>
        </authorList>
    </citation>
    <scope>NUCLEOTIDE SEQUENCE</scope>
    <source>
        <strain evidence="2">NKZ352</strain>
    </source>
</reference>
<dbReference type="Proteomes" id="UP000835052">
    <property type="component" value="Unassembled WGS sequence"/>
</dbReference>
<proteinExistence type="predicted"/>
<feature type="compositionally biased region" description="Basic and acidic residues" evidence="1">
    <location>
        <begin position="32"/>
        <end position="44"/>
    </location>
</feature>
<evidence type="ECO:0000313" key="3">
    <source>
        <dbReference type="Proteomes" id="UP000835052"/>
    </source>
</evidence>
<sequence>MSRFEKTPSVEPEEDQVEATFQKLYKRYVESDEDFSTHSNDEFSTKPSSSKSEAEDDDVGKLYNKLRRASSASSITPKPSPSATPLCSPMVTRKNLGKVCVAEGSVSPERPTSVVRNVKLDPKRSASPKDPKKMKRKSCQLKSSISKPG</sequence>
<protein>
    <submittedName>
        <fullName evidence="2">Uncharacterized protein</fullName>
    </submittedName>
</protein>
<dbReference type="AlphaFoldDB" id="A0A8S1HU14"/>
<feature type="compositionally biased region" description="Polar residues" evidence="1">
    <location>
        <begin position="140"/>
        <end position="149"/>
    </location>
</feature>
<feature type="compositionally biased region" description="Polar residues" evidence="1">
    <location>
        <begin position="70"/>
        <end position="85"/>
    </location>
</feature>
<feature type="region of interest" description="Disordered" evidence="1">
    <location>
        <begin position="32"/>
        <end position="149"/>
    </location>
</feature>
<feature type="compositionally biased region" description="Basic and acidic residues" evidence="1">
    <location>
        <begin position="118"/>
        <end position="131"/>
    </location>
</feature>
<comment type="caution">
    <text evidence="2">The sequence shown here is derived from an EMBL/GenBank/DDBJ whole genome shotgun (WGS) entry which is preliminary data.</text>
</comment>